<evidence type="ECO:0000313" key="1">
    <source>
        <dbReference type="EMBL" id="TCO13354.1"/>
    </source>
</evidence>
<dbReference type="EMBL" id="SLWL01000006">
    <property type="protein sequence ID" value="TCO13354.1"/>
    <property type="molecule type" value="Genomic_DNA"/>
</dbReference>
<reference evidence="1 2" key="1">
    <citation type="submission" date="2019-03" db="EMBL/GenBank/DDBJ databases">
        <title>Genomic Encyclopedia of Type Strains, Phase IV (KMG-IV): sequencing the most valuable type-strain genomes for metagenomic binning, comparative biology and taxonomic classification.</title>
        <authorList>
            <person name="Goeker M."/>
        </authorList>
    </citation>
    <scope>NUCLEOTIDE SEQUENCE [LARGE SCALE GENOMIC DNA]</scope>
    <source>
        <strain evidence="1 2">DSM 22958</strain>
    </source>
</reference>
<dbReference type="AlphaFoldDB" id="A0A4R2GSL6"/>
<dbReference type="RefSeq" id="WP_132006181.1">
    <property type="nucleotide sequence ID" value="NZ_JBHUNN010000002.1"/>
</dbReference>
<sequence length="179" mass="19825">MSTQELYMDLSQYLTPTIMNEGLYPTNNGTPWLGAPYSHPESQSWRWTLTVDVKQQHNRTLGQAFVTACGGSEHVFAPYDGANDDTWIDFYTGLTVKMSIPGIAAGVSTIYVAQGATSTRYPWYAGGQDITKPSPHIGLLTIKNTLANTCNNVTAVNFISQNRSDVYEIDFRLHSYVTS</sequence>
<gene>
    <name evidence="1" type="ORF">EV666_10664</name>
</gene>
<keyword evidence="2" id="KW-1185">Reference proteome</keyword>
<proteinExistence type="predicted"/>
<comment type="caution">
    <text evidence="1">The sequence shown here is derived from an EMBL/GenBank/DDBJ whole genome shotgun (WGS) entry which is preliminary data.</text>
</comment>
<accession>A0A4R2GSL6</accession>
<dbReference type="Proteomes" id="UP000294881">
    <property type="component" value="Unassembled WGS sequence"/>
</dbReference>
<evidence type="ECO:0000313" key="2">
    <source>
        <dbReference type="Proteomes" id="UP000294881"/>
    </source>
</evidence>
<protein>
    <submittedName>
        <fullName evidence="1">Uncharacterized protein</fullName>
    </submittedName>
</protein>
<name>A0A4R2GSL6_9HYPH</name>
<organism evidence="1 2">
    <name type="scientific">Camelimonas lactis</name>
    <dbReference type="NCBI Taxonomy" id="659006"/>
    <lineage>
        <taxon>Bacteria</taxon>
        <taxon>Pseudomonadati</taxon>
        <taxon>Pseudomonadota</taxon>
        <taxon>Alphaproteobacteria</taxon>
        <taxon>Hyphomicrobiales</taxon>
        <taxon>Chelatococcaceae</taxon>
        <taxon>Camelimonas</taxon>
    </lineage>
</organism>